<dbReference type="RefSeq" id="WP_344868197.1">
    <property type="nucleotide sequence ID" value="NZ_BAAAZN010000024.1"/>
</dbReference>
<name>A0ABP6YFG7_9PSEU</name>
<evidence type="ECO:0000313" key="3">
    <source>
        <dbReference type="Proteomes" id="UP001500689"/>
    </source>
</evidence>
<keyword evidence="1" id="KW-1133">Transmembrane helix</keyword>
<dbReference type="Proteomes" id="UP001500689">
    <property type="component" value="Unassembled WGS sequence"/>
</dbReference>
<keyword evidence="1" id="KW-0472">Membrane</keyword>
<dbReference type="EMBL" id="BAAAZN010000024">
    <property type="protein sequence ID" value="GAA3580237.1"/>
    <property type="molecule type" value="Genomic_DNA"/>
</dbReference>
<keyword evidence="1" id="KW-0812">Transmembrane</keyword>
<feature type="transmembrane region" description="Helical" evidence="1">
    <location>
        <begin position="6"/>
        <end position="24"/>
    </location>
</feature>
<proteinExistence type="predicted"/>
<protein>
    <submittedName>
        <fullName evidence="2">DUF4267 domain-containing protein</fullName>
    </submittedName>
</protein>
<evidence type="ECO:0000256" key="1">
    <source>
        <dbReference type="SAM" id="Phobius"/>
    </source>
</evidence>
<gene>
    <name evidence="2" type="ORF">GCM10022222_76270</name>
</gene>
<sequence>MTVAAYVLTSVIAIGISYIGIGYVRSPEKSAATFGLTVLPTGSTSFFQIKGVRDISSGLVLGAAMLAAGPHAVGWIVLAASFTAFGDMLIILRHRGKRPMAFGVHGATGAVMVVSALMLLLR</sequence>
<organism evidence="2 3">
    <name type="scientific">Amycolatopsis ultiminotia</name>
    <dbReference type="NCBI Taxonomy" id="543629"/>
    <lineage>
        <taxon>Bacteria</taxon>
        <taxon>Bacillati</taxon>
        <taxon>Actinomycetota</taxon>
        <taxon>Actinomycetes</taxon>
        <taxon>Pseudonocardiales</taxon>
        <taxon>Pseudonocardiaceae</taxon>
        <taxon>Amycolatopsis</taxon>
    </lineage>
</organism>
<feature type="transmembrane region" description="Helical" evidence="1">
    <location>
        <begin position="99"/>
        <end position="121"/>
    </location>
</feature>
<evidence type="ECO:0000313" key="2">
    <source>
        <dbReference type="EMBL" id="GAA3580237.1"/>
    </source>
</evidence>
<keyword evidence="3" id="KW-1185">Reference proteome</keyword>
<comment type="caution">
    <text evidence="2">The sequence shown here is derived from an EMBL/GenBank/DDBJ whole genome shotgun (WGS) entry which is preliminary data.</text>
</comment>
<accession>A0ABP6YFG7</accession>
<reference evidence="3" key="1">
    <citation type="journal article" date="2019" name="Int. J. Syst. Evol. Microbiol.">
        <title>The Global Catalogue of Microorganisms (GCM) 10K type strain sequencing project: providing services to taxonomists for standard genome sequencing and annotation.</title>
        <authorList>
            <consortium name="The Broad Institute Genomics Platform"/>
            <consortium name="The Broad Institute Genome Sequencing Center for Infectious Disease"/>
            <person name="Wu L."/>
            <person name="Ma J."/>
        </authorList>
    </citation>
    <scope>NUCLEOTIDE SEQUENCE [LARGE SCALE GENOMIC DNA]</scope>
    <source>
        <strain evidence="3">JCM 16898</strain>
    </source>
</reference>
<dbReference type="InterPro" id="IPR025363">
    <property type="entry name" value="DUF4267"/>
</dbReference>
<dbReference type="Pfam" id="PF14087">
    <property type="entry name" value="DUF4267"/>
    <property type="match status" value="1"/>
</dbReference>